<name>A0A0S4V7S7_RALSL</name>
<organism evidence="1">
    <name type="scientific">Ralstonia solanacearum</name>
    <name type="common">Pseudomonas solanacearum</name>
    <dbReference type="NCBI Taxonomy" id="305"/>
    <lineage>
        <taxon>Bacteria</taxon>
        <taxon>Pseudomonadati</taxon>
        <taxon>Pseudomonadota</taxon>
        <taxon>Betaproteobacteria</taxon>
        <taxon>Burkholderiales</taxon>
        <taxon>Burkholderiaceae</taxon>
        <taxon>Ralstonia</taxon>
        <taxon>Ralstonia solanacearum species complex</taxon>
    </lineage>
</organism>
<proteinExistence type="predicted"/>
<dbReference type="AlphaFoldDB" id="A0A0S4V7S7"/>
<reference evidence="1" key="1">
    <citation type="submission" date="2015-10" db="EMBL/GenBank/DDBJ databases">
        <authorList>
            <person name="Gilbert D.G."/>
        </authorList>
    </citation>
    <scope>NUCLEOTIDE SEQUENCE</scope>
    <source>
        <strain evidence="1">Phyl III-seqv23</strain>
    </source>
</reference>
<gene>
    <name evidence="1" type="ORF">RUN1985_v1_690077</name>
</gene>
<dbReference type="EMBL" id="LN899824">
    <property type="protein sequence ID" value="CUV30706.1"/>
    <property type="molecule type" value="Genomic_DNA"/>
</dbReference>
<sequence>MPNPARPTCCYFESGAKIDLGVQRNPLLVSKIHQAIDKYVINGDMSYNQAWQKYRDDDCVASTRVDGEIVHAPWDARRAGIGRLPCSVAVSYTHLTLPTKA</sequence>
<accession>A0A0S4V7S7</accession>
<protein>
    <submittedName>
        <fullName evidence="1">Uncharacterized protein</fullName>
    </submittedName>
</protein>
<evidence type="ECO:0000313" key="1">
    <source>
        <dbReference type="EMBL" id="CUV30706.1"/>
    </source>
</evidence>